<dbReference type="InterPro" id="IPR001509">
    <property type="entry name" value="Epimerase_deHydtase"/>
</dbReference>
<feature type="domain" description="NAD-dependent epimerase/dehydratase" evidence="4">
    <location>
        <begin position="5"/>
        <end position="205"/>
    </location>
</feature>
<dbReference type="AlphaFoldDB" id="A0A6J4SCC9"/>
<gene>
    <name evidence="5" type="ORF">AVDCRST_MAG39-582</name>
</gene>
<comment type="similarity">
    <text evidence="2">Belongs to the NAD(P)-dependent epimerase/dehydratase family.</text>
</comment>
<reference evidence="5" key="1">
    <citation type="submission" date="2020-02" db="EMBL/GenBank/DDBJ databases">
        <authorList>
            <person name="Meier V. D."/>
        </authorList>
    </citation>
    <scope>NUCLEOTIDE SEQUENCE</scope>
    <source>
        <strain evidence="5">AVDCRST_MAG39</strain>
    </source>
</reference>
<evidence type="ECO:0000313" key="5">
    <source>
        <dbReference type="EMBL" id="CAA9488117.1"/>
    </source>
</evidence>
<dbReference type="PANTHER" id="PTHR43000">
    <property type="entry name" value="DTDP-D-GLUCOSE 4,6-DEHYDRATASE-RELATED"/>
    <property type="match status" value="1"/>
</dbReference>
<organism evidence="5">
    <name type="scientific">uncultured Sphingomonadaceae bacterium</name>
    <dbReference type="NCBI Taxonomy" id="169976"/>
    <lineage>
        <taxon>Bacteria</taxon>
        <taxon>Pseudomonadati</taxon>
        <taxon>Pseudomonadota</taxon>
        <taxon>Alphaproteobacteria</taxon>
        <taxon>Sphingomonadales</taxon>
        <taxon>Sphingomonadaceae</taxon>
        <taxon>environmental samples</taxon>
    </lineage>
</organism>
<dbReference type="Pfam" id="PF01370">
    <property type="entry name" value="Epimerase"/>
    <property type="match status" value="1"/>
</dbReference>
<dbReference type="EMBL" id="CADCVW010000026">
    <property type="protein sequence ID" value="CAA9488117.1"/>
    <property type="molecule type" value="Genomic_DNA"/>
</dbReference>
<evidence type="ECO:0000259" key="4">
    <source>
        <dbReference type="Pfam" id="PF01370"/>
    </source>
</evidence>
<feature type="compositionally biased region" description="Polar residues" evidence="3">
    <location>
        <begin position="297"/>
        <end position="306"/>
    </location>
</feature>
<evidence type="ECO:0000256" key="3">
    <source>
        <dbReference type="SAM" id="MobiDB-lite"/>
    </source>
</evidence>
<sequence>MPKLLLLGGSGFLGRHLLRSLRNDAETFAVVRSPRGAEKIRAASPATRIVTIEEASSLRFDRIFNLVADYGRGGAPLARLLGPNLLYPLEMLEAVEAEAVLNVSTALPPNYSNYARSKKLLEQALTHLEERTGRRFINVHLHNMYGPGGEPAELVGFVIARMLAGSPVEVSDGRNSRDFIFVDDAVAALNVLSTGADALSPGAPVEVGSGRSVRLRDVVLLLGELTGSTSELRFGAKPGNPFEPDRLAADVGPLRRLGWAPHHPLREGLKATVAAALRGARSGNAHAAGKDAEPACASTSARRNNG</sequence>
<feature type="region of interest" description="Disordered" evidence="3">
    <location>
        <begin position="283"/>
        <end position="306"/>
    </location>
</feature>
<dbReference type="Gene3D" id="3.40.50.720">
    <property type="entry name" value="NAD(P)-binding Rossmann-like Domain"/>
    <property type="match status" value="1"/>
</dbReference>
<name>A0A6J4SCC9_9SPHN</name>
<comment type="pathway">
    <text evidence="1">Bacterial outer membrane biogenesis; LPS O-antigen biosynthesis.</text>
</comment>
<accession>A0A6J4SCC9</accession>
<evidence type="ECO:0000256" key="1">
    <source>
        <dbReference type="ARBA" id="ARBA00005125"/>
    </source>
</evidence>
<evidence type="ECO:0000256" key="2">
    <source>
        <dbReference type="ARBA" id="ARBA00007637"/>
    </source>
</evidence>
<dbReference type="InterPro" id="IPR036291">
    <property type="entry name" value="NAD(P)-bd_dom_sf"/>
</dbReference>
<dbReference type="SUPFAM" id="SSF51735">
    <property type="entry name" value="NAD(P)-binding Rossmann-fold domains"/>
    <property type="match status" value="1"/>
</dbReference>
<protein>
    <recommendedName>
        <fullName evidence="4">NAD-dependent epimerase/dehydratase domain-containing protein</fullName>
    </recommendedName>
</protein>
<proteinExistence type="inferred from homology"/>